<dbReference type="SUPFAM" id="SSF55347">
    <property type="entry name" value="Glyceraldehyde-3-phosphate dehydrogenase-like, C-terminal domain"/>
    <property type="match status" value="1"/>
</dbReference>
<reference evidence="1 2" key="1">
    <citation type="submission" date="2012-02" db="EMBL/GenBank/DDBJ databases">
        <title>Complete sequence of chromosome of Singulisphaera acidiphila DSM 18658.</title>
        <authorList>
            <consortium name="US DOE Joint Genome Institute (JGI-PGF)"/>
            <person name="Lucas S."/>
            <person name="Copeland A."/>
            <person name="Lapidus A."/>
            <person name="Glavina del Rio T."/>
            <person name="Dalin E."/>
            <person name="Tice H."/>
            <person name="Bruce D."/>
            <person name="Goodwin L."/>
            <person name="Pitluck S."/>
            <person name="Peters L."/>
            <person name="Ovchinnikova G."/>
            <person name="Chertkov O."/>
            <person name="Kyrpides N."/>
            <person name="Mavromatis K."/>
            <person name="Ivanova N."/>
            <person name="Brettin T."/>
            <person name="Detter J.C."/>
            <person name="Han C."/>
            <person name="Larimer F."/>
            <person name="Land M."/>
            <person name="Hauser L."/>
            <person name="Markowitz V."/>
            <person name="Cheng J.-F."/>
            <person name="Hugenholtz P."/>
            <person name="Woyke T."/>
            <person name="Wu D."/>
            <person name="Tindall B."/>
            <person name="Pomrenke H."/>
            <person name="Brambilla E."/>
            <person name="Klenk H.-P."/>
            <person name="Eisen J.A."/>
        </authorList>
    </citation>
    <scope>NUCLEOTIDE SEQUENCE [LARGE SCALE GENOMIC DNA]</scope>
    <source>
        <strain evidence="2">ATCC BAA-1392 / DSM 18658 / VKM B-2454 / MOB10</strain>
    </source>
</reference>
<dbReference type="PANTHER" id="PTHR43818">
    <property type="entry name" value="BCDNA.GH03377"/>
    <property type="match status" value="1"/>
</dbReference>
<dbReference type="RefSeq" id="WP_015250065.1">
    <property type="nucleotide sequence ID" value="NC_019892.1"/>
</dbReference>
<dbReference type="KEGG" id="saci:Sinac_6937"/>
<evidence type="ECO:0000313" key="2">
    <source>
        <dbReference type="Proteomes" id="UP000010798"/>
    </source>
</evidence>
<dbReference type="PROSITE" id="PS51318">
    <property type="entry name" value="TAT"/>
    <property type="match status" value="1"/>
</dbReference>
<accession>L0DQ61</accession>
<dbReference type="EMBL" id="CP003364">
    <property type="protein sequence ID" value="AGA30993.1"/>
    <property type="molecule type" value="Genomic_DNA"/>
</dbReference>
<dbReference type="PANTHER" id="PTHR43818:SF5">
    <property type="entry name" value="OXIDOREDUCTASE FAMILY PROTEIN"/>
    <property type="match status" value="1"/>
</dbReference>
<dbReference type="InterPro" id="IPR036291">
    <property type="entry name" value="NAD(P)-bd_dom_sf"/>
</dbReference>
<evidence type="ECO:0000313" key="1">
    <source>
        <dbReference type="EMBL" id="AGA30993.1"/>
    </source>
</evidence>
<organism evidence="1 2">
    <name type="scientific">Singulisphaera acidiphila (strain ATCC BAA-1392 / DSM 18658 / VKM B-2454 / MOB10)</name>
    <dbReference type="NCBI Taxonomy" id="886293"/>
    <lineage>
        <taxon>Bacteria</taxon>
        <taxon>Pseudomonadati</taxon>
        <taxon>Planctomycetota</taxon>
        <taxon>Planctomycetia</taxon>
        <taxon>Isosphaerales</taxon>
        <taxon>Isosphaeraceae</taxon>
        <taxon>Singulisphaera</taxon>
    </lineage>
</organism>
<gene>
    <name evidence="1" type="ordered locus">Sinac_6937</name>
</gene>
<dbReference type="eggNOG" id="COG0673">
    <property type="taxonomic scope" value="Bacteria"/>
</dbReference>
<dbReference type="InterPro" id="IPR050463">
    <property type="entry name" value="Gfo/Idh/MocA_oxidrdct_glycsds"/>
</dbReference>
<dbReference type="Gene3D" id="3.40.50.720">
    <property type="entry name" value="NAD(P)-binding Rossmann-like Domain"/>
    <property type="match status" value="1"/>
</dbReference>
<sequence>MTEPKGGTTRREFLKDTGRIAAATSALAGVAIPSVHAGENNTIKVALIGCGGRGTGAAANALSVQQGPIKLVAMADVFQDKLDRAHDQLKKEFADSSKPNTLDVPDDRKFVGFDAYKKAMECLEPGDVAIMATPPAFRWVQFGEAIARNLNVFMEKPITVDGPSTRRMLALGEDSVKKNLKVGVGLMCRHCAARGELYDRIKNGEIGDILTLRAYRQTGPVGTAFTGPKPDGISELMYQIQRFHGFLWASGGCYSDFLIHNIEECCWMKDAWPVSAKGSGARTYREDNIDQNFDTYSVEYTFADGTKFFLEGRNITGCDQEFASYAHGSKGSAVISTSGHSPAKCRIYKGQKITRKDLVWSAPQPEANPYQLEWDHLIDAIRNDKPYNEVKRGAEASLVTSMGRMACHTGQVITFDDMLNCEHEFAPYVDQLTVDSPAPLQKGPNGLYPMPQPGIVRNREFETPAKA</sequence>
<proteinExistence type="predicted"/>
<name>L0DQ61_SINAD</name>
<protein>
    <submittedName>
        <fullName evidence="1">Putative dehydrogenase</fullName>
    </submittedName>
</protein>
<keyword evidence="2" id="KW-1185">Reference proteome</keyword>
<dbReference type="HOGENOM" id="CLU_640667_0_0_0"/>
<dbReference type="SUPFAM" id="SSF51735">
    <property type="entry name" value="NAD(P)-binding Rossmann-fold domains"/>
    <property type="match status" value="1"/>
</dbReference>
<dbReference type="AlphaFoldDB" id="L0DQ61"/>
<dbReference type="Proteomes" id="UP000010798">
    <property type="component" value="Chromosome"/>
</dbReference>
<dbReference type="STRING" id="886293.Sinac_6937"/>
<dbReference type="InterPro" id="IPR006311">
    <property type="entry name" value="TAT_signal"/>
</dbReference>
<dbReference type="Gene3D" id="3.30.360.10">
    <property type="entry name" value="Dihydrodipicolinate Reductase, domain 2"/>
    <property type="match status" value="1"/>
</dbReference>